<dbReference type="HOGENOM" id="CLU_1314223_0_0_6"/>
<feature type="region of interest" description="Disordered" evidence="1">
    <location>
        <begin position="74"/>
        <end position="169"/>
    </location>
</feature>
<evidence type="ECO:0000259" key="2">
    <source>
        <dbReference type="PROSITE" id="PS51724"/>
    </source>
</evidence>
<gene>
    <name evidence="3" type="ordered locus">Q7C_2674</name>
</gene>
<organism evidence="3 4">
    <name type="scientific">Methylophaga frappieri (strain ATCC BAA-2434 / DSM 25690 / JAM7)</name>
    <dbReference type="NCBI Taxonomy" id="754477"/>
    <lineage>
        <taxon>Bacteria</taxon>
        <taxon>Pseudomonadati</taxon>
        <taxon>Pseudomonadota</taxon>
        <taxon>Gammaproteobacteria</taxon>
        <taxon>Thiotrichales</taxon>
        <taxon>Piscirickettsiaceae</taxon>
        <taxon>Methylophaga</taxon>
    </lineage>
</organism>
<dbReference type="GO" id="GO:0030428">
    <property type="term" value="C:cell septum"/>
    <property type="evidence" value="ECO:0007669"/>
    <property type="project" value="TreeGrafter"/>
</dbReference>
<evidence type="ECO:0000313" key="4">
    <source>
        <dbReference type="Proteomes" id="UP000009145"/>
    </source>
</evidence>
<dbReference type="PROSITE" id="PS51724">
    <property type="entry name" value="SPOR"/>
    <property type="match status" value="1"/>
</dbReference>
<dbReference type="eggNOG" id="COG3147">
    <property type="taxonomic scope" value="Bacteria"/>
</dbReference>
<dbReference type="SUPFAM" id="SSF110997">
    <property type="entry name" value="Sporulation related repeat"/>
    <property type="match status" value="1"/>
</dbReference>
<dbReference type="Gene3D" id="3.30.70.1070">
    <property type="entry name" value="Sporulation related repeat"/>
    <property type="match status" value="1"/>
</dbReference>
<dbReference type="PANTHER" id="PTHR38687">
    <property type="entry name" value="CELL DIVISION PROTEIN DEDD-RELATED"/>
    <property type="match status" value="1"/>
</dbReference>
<dbReference type="Pfam" id="PF05036">
    <property type="entry name" value="SPOR"/>
    <property type="match status" value="1"/>
</dbReference>
<evidence type="ECO:0000256" key="1">
    <source>
        <dbReference type="SAM" id="MobiDB-lite"/>
    </source>
</evidence>
<proteinExistence type="predicted"/>
<reference evidence="3 4" key="1">
    <citation type="journal article" date="2012" name="J. Bacteriol.">
        <title>Complete genome sequences of Methylophaga sp. strain JAM1 and Methylophaga sp. strain JAM7.</title>
        <authorList>
            <person name="Villeneuve C."/>
            <person name="Martineau C."/>
            <person name="Mauffrey F."/>
            <person name="Villemur R."/>
        </authorList>
    </citation>
    <scope>NUCLEOTIDE SEQUENCE [LARGE SCALE GENOMIC DNA]</scope>
    <source>
        <strain evidence="3 4">JAM7</strain>
    </source>
</reference>
<dbReference type="GO" id="GO:0032506">
    <property type="term" value="P:cytokinetic process"/>
    <property type="evidence" value="ECO:0007669"/>
    <property type="project" value="TreeGrafter"/>
</dbReference>
<accession>I1YLK1</accession>
<dbReference type="STRING" id="754477.Q7C_2674"/>
<sequence precursor="true">MTPTQQQRLIGAAVLLLIIVALAFTVLNKVGEHQREKDVTLPEPIDFTSVIEPLESTPPTETMVDADTLKDADPLAENDSESLPDRVSQATEADPEQVTTSAAADVESEFNESSSSASEQENLPSPVPTPKPVEKVPATPETAQSSVSADANKNETALTSTTVDSTSPTERWQVQLGSFSVQENALTLQNKAKQAGFEAHIEKITLAGVVNYRVRMPSSANRSAADDLAAKLAQALNIKTQVMQP</sequence>
<name>I1YLK1_METFJ</name>
<dbReference type="InterPro" id="IPR007730">
    <property type="entry name" value="SPOR-like_dom"/>
</dbReference>
<dbReference type="GO" id="GO:0042834">
    <property type="term" value="F:peptidoglycan binding"/>
    <property type="evidence" value="ECO:0007669"/>
    <property type="project" value="InterPro"/>
</dbReference>
<protein>
    <submittedName>
        <fullName evidence="3">Putative DedD protein</fullName>
    </submittedName>
</protein>
<dbReference type="InterPro" id="IPR052521">
    <property type="entry name" value="Cell_div_SPOR-domain"/>
</dbReference>
<feature type="compositionally biased region" description="Polar residues" evidence="1">
    <location>
        <begin position="142"/>
        <end position="169"/>
    </location>
</feature>
<dbReference type="OrthoDB" id="5608810at2"/>
<dbReference type="EMBL" id="CP003380">
    <property type="protein sequence ID" value="AFJ03794.1"/>
    <property type="molecule type" value="Genomic_DNA"/>
</dbReference>
<dbReference type="AlphaFoldDB" id="I1YLK1"/>
<feature type="domain" description="SPOR" evidence="2">
    <location>
        <begin position="166"/>
        <end position="245"/>
    </location>
</feature>
<dbReference type="GO" id="GO:0032153">
    <property type="term" value="C:cell division site"/>
    <property type="evidence" value="ECO:0007669"/>
    <property type="project" value="TreeGrafter"/>
</dbReference>
<dbReference type="RefSeq" id="WP_014705212.1">
    <property type="nucleotide sequence ID" value="NC_017856.1"/>
</dbReference>
<dbReference type="PATRIC" id="fig|754477.3.peg.2629"/>
<dbReference type="InterPro" id="IPR036680">
    <property type="entry name" value="SPOR-like_sf"/>
</dbReference>
<feature type="compositionally biased region" description="Low complexity" evidence="1">
    <location>
        <begin position="111"/>
        <end position="121"/>
    </location>
</feature>
<dbReference type="Proteomes" id="UP000009145">
    <property type="component" value="Chromosome"/>
</dbReference>
<dbReference type="KEGG" id="mec:Q7C_2674"/>
<dbReference type="PANTHER" id="PTHR38687:SF1">
    <property type="entry name" value="CELL DIVISION PROTEIN DEDD"/>
    <property type="match status" value="1"/>
</dbReference>
<evidence type="ECO:0000313" key="3">
    <source>
        <dbReference type="EMBL" id="AFJ03794.1"/>
    </source>
</evidence>
<keyword evidence="4" id="KW-1185">Reference proteome</keyword>